<sequence>MEFPQARQRLHQLIQSSTFDLAEAALCIAQEEYPDLEIETYLTTLDSMAAEIRTRLPDVAYPLRVIQAINSYLFDELGYVGNQKNYYDPRNSFLNDVINRRMGIPLTLSLVYLEIARRIDFPMVGVNFPGHFLIRPERDDIDFHVDPFNRGDVLFAQDCENRLMQLYGQPLELEARFIQTVTPQQFLTRMLMNLKQIYLHLKQLEKSLAVSERIILINPQSEELRDRGLLYYQLGHWAAARQDFTDYLDLYPLSKDKSLINQLLDQMDKGV</sequence>
<dbReference type="SUPFAM" id="SSF48452">
    <property type="entry name" value="TPR-like"/>
    <property type="match status" value="1"/>
</dbReference>
<dbReference type="PANTHER" id="PTHR31350">
    <property type="entry name" value="SI:DKEY-261L7.2"/>
    <property type="match status" value="1"/>
</dbReference>
<feature type="repeat" description="TPR" evidence="2">
    <location>
        <begin position="221"/>
        <end position="254"/>
    </location>
</feature>
<dbReference type="RefSeq" id="WP_110988763.1">
    <property type="nucleotide sequence ID" value="NZ_CAWNWM010000030.1"/>
</dbReference>
<evidence type="ECO:0000256" key="2">
    <source>
        <dbReference type="PROSITE-ProRule" id="PRU00339"/>
    </source>
</evidence>
<dbReference type="InterPro" id="IPR011990">
    <property type="entry name" value="TPR-like_helical_dom_sf"/>
</dbReference>
<comment type="caution">
    <text evidence="4">The sequence shown here is derived from an EMBL/GenBank/DDBJ whole genome shotgun (WGS) entry which is preliminary data.</text>
</comment>
<evidence type="ECO:0000256" key="1">
    <source>
        <dbReference type="ARBA" id="ARBA00007100"/>
    </source>
</evidence>
<organism evidence="4 5">
    <name type="scientific">Acaryochloris thomasi RCC1774</name>
    <dbReference type="NCBI Taxonomy" id="1764569"/>
    <lineage>
        <taxon>Bacteria</taxon>
        <taxon>Bacillati</taxon>
        <taxon>Cyanobacteriota</taxon>
        <taxon>Cyanophyceae</taxon>
        <taxon>Acaryochloridales</taxon>
        <taxon>Acaryochloridaceae</taxon>
        <taxon>Acaryochloris</taxon>
        <taxon>Acaryochloris thomasi</taxon>
    </lineage>
</organism>
<dbReference type="Pfam" id="PF13369">
    <property type="entry name" value="Transglut_core2"/>
    <property type="match status" value="1"/>
</dbReference>
<reference evidence="4 5" key="1">
    <citation type="journal article" date="2018" name="Sci. Rep.">
        <title>A novel species of the marine cyanobacterium Acaryochloris with a unique pigment content and lifestyle.</title>
        <authorList>
            <person name="Partensky F."/>
            <person name="Six C."/>
            <person name="Ratin M."/>
            <person name="Garczarek L."/>
            <person name="Vaulot D."/>
            <person name="Probert I."/>
            <person name="Calteau A."/>
            <person name="Gourvil P."/>
            <person name="Marie D."/>
            <person name="Grebert T."/>
            <person name="Bouchier C."/>
            <person name="Le Panse S."/>
            <person name="Gachenot M."/>
            <person name="Rodriguez F."/>
            <person name="Garrido J.L."/>
        </authorList>
    </citation>
    <scope>NUCLEOTIDE SEQUENCE [LARGE SCALE GENOMIC DNA]</scope>
    <source>
        <strain evidence="4 5">RCC1774</strain>
    </source>
</reference>
<dbReference type="Proteomes" id="UP000248857">
    <property type="component" value="Unassembled WGS sequence"/>
</dbReference>
<keyword evidence="2" id="KW-0802">TPR repeat</keyword>
<dbReference type="PANTHER" id="PTHR31350:SF21">
    <property type="entry name" value="F-BOX ONLY PROTEIN 21"/>
    <property type="match status" value="1"/>
</dbReference>
<dbReference type="Gene3D" id="1.25.40.10">
    <property type="entry name" value="Tetratricopeptide repeat domain"/>
    <property type="match status" value="1"/>
</dbReference>
<evidence type="ECO:0000313" key="4">
    <source>
        <dbReference type="EMBL" id="PZD70682.1"/>
    </source>
</evidence>
<proteinExistence type="inferred from homology"/>
<keyword evidence="5" id="KW-1185">Reference proteome</keyword>
<gene>
    <name evidence="4" type="ORF">C1752_10197</name>
</gene>
<dbReference type="InterPro" id="IPR019734">
    <property type="entry name" value="TPR_rpt"/>
</dbReference>
<feature type="domain" description="Protein SirB1 N-terminal" evidence="3">
    <location>
        <begin position="40"/>
        <end position="191"/>
    </location>
</feature>
<dbReference type="AlphaFoldDB" id="A0A2W1JHT6"/>
<accession>A0A2W1JHT6</accession>
<evidence type="ECO:0000259" key="3">
    <source>
        <dbReference type="Pfam" id="PF13369"/>
    </source>
</evidence>
<comment type="similarity">
    <text evidence="1">Belongs to the UPF0162 family.</text>
</comment>
<dbReference type="InterPro" id="IPR032698">
    <property type="entry name" value="SirB1_N"/>
</dbReference>
<dbReference type="EMBL" id="PQWO01000030">
    <property type="protein sequence ID" value="PZD70682.1"/>
    <property type="molecule type" value="Genomic_DNA"/>
</dbReference>
<dbReference type="Pfam" id="PF13371">
    <property type="entry name" value="TPR_9"/>
    <property type="match status" value="1"/>
</dbReference>
<dbReference type="PROSITE" id="PS50005">
    <property type="entry name" value="TPR"/>
    <property type="match status" value="1"/>
</dbReference>
<protein>
    <recommendedName>
        <fullName evidence="3">Protein SirB1 N-terminal domain-containing protein</fullName>
    </recommendedName>
</protein>
<dbReference type="OrthoDB" id="232498at2"/>
<name>A0A2W1JHT6_9CYAN</name>
<evidence type="ECO:0000313" key="5">
    <source>
        <dbReference type="Proteomes" id="UP000248857"/>
    </source>
</evidence>